<comment type="caution">
    <text evidence="1">The sequence shown here is derived from an EMBL/GenBank/DDBJ whole genome shotgun (WGS) entry which is preliminary data.</text>
</comment>
<dbReference type="Proteomes" id="UP001596997">
    <property type="component" value="Unassembled WGS sequence"/>
</dbReference>
<dbReference type="EMBL" id="JBHTJM010000010">
    <property type="protein sequence ID" value="MFD0964705.1"/>
    <property type="molecule type" value="Genomic_DNA"/>
</dbReference>
<reference evidence="2" key="1">
    <citation type="journal article" date="2019" name="Int. J. Syst. Evol. Microbiol.">
        <title>The Global Catalogue of Microorganisms (GCM) 10K type strain sequencing project: providing services to taxonomists for standard genome sequencing and annotation.</title>
        <authorList>
            <consortium name="The Broad Institute Genomics Platform"/>
            <consortium name="The Broad Institute Genome Sequencing Center for Infectious Disease"/>
            <person name="Wu L."/>
            <person name="Ma J."/>
        </authorList>
    </citation>
    <scope>NUCLEOTIDE SEQUENCE [LARGE SCALE GENOMIC DNA]</scope>
    <source>
        <strain evidence="2">CCUG 62114</strain>
    </source>
</reference>
<protein>
    <submittedName>
        <fullName evidence="1">Anhydro-N-acetylmuramic acid kinase</fullName>
        <ecNumber evidence="1">2.7.1.170</ecNumber>
    </submittedName>
</protein>
<keyword evidence="1" id="KW-0418">Kinase</keyword>
<evidence type="ECO:0000313" key="1">
    <source>
        <dbReference type="EMBL" id="MFD0964705.1"/>
    </source>
</evidence>
<dbReference type="Gene3D" id="3.30.420.40">
    <property type="match status" value="2"/>
</dbReference>
<evidence type="ECO:0000313" key="2">
    <source>
        <dbReference type="Proteomes" id="UP001596997"/>
    </source>
</evidence>
<sequence>MIKDEYFVLGVMSGTSLDGVDLAYVKFERKDTWTYDIILAETKSYTNFWEEELRKAINYTDKALIELDKRYTKYLASFITDFILKYQLNKIDAICSHGHTILHQPENKLTLQIGNLPIIADLIKQKVVCNFRIQDVKLGGQGAPLVPIGDQLLFSEYDYCLNLGGFSNLSTKMKENRVAYDISPVNIVMNHYVKELGLNYDDKGKIAASGALHNELLQELNKIKFYHENAPKSLGLEWVKQHIYPLIDSFQLSTPDILRTFVEHVAIQISSQFEANSKVLITGGGAYNDFLISRVRRLCDTEIVIPDNTLLEFKEALIFAFLGVLRLRGEVNVLASVTGASRDHSSGCIFNYNNSN</sequence>
<dbReference type="PANTHER" id="PTHR30605">
    <property type="entry name" value="ANHYDRO-N-ACETYLMURAMIC ACID KINASE"/>
    <property type="match status" value="1"/>
</dbReference>
<dbReference type="Pfam" id="PF03702">
    <property type="entry name" value="AnmK"/>
    <property type="match status" value="1"/>
</dbReference>
<organism evidence="1 2">
    <name type="scientific">Pseudofulvibacter geojedonensis</name>
    <dbReference type="NCBI Taxonomy" id="1123758"/>
    <lineage>
        <taxon>Bacteria</taxon>
        <taxon>Pseudomonadati</taxon>
        <taxon>Bacteroidota</taxon>
        <taxon>Flavobacteriia</taxon>
        <taxon>Flavobacteriales</taxon>
        <taxon>Flavobacteriaceae</taxon>
        <taxon>Pseudofulvibacter</taxon>
    </lineage>
</organism>
<name>A0ABW3I4A9_9FLAO</name>
<keyword evidence="2" id="KW-1185">Reference proteome</keyword>
<dbReference type="PANTHER" id="PTHR30605:SF0">
    <property type="entry name" value="ANHYDRO-N-ACETYLMURAMIC ACID KINASE"/>
    <property type="match status" value="1"/>
</dbReference>
<dbReference type="EC" id="2.7.1.170" evidence="1"/>
<dbReference type="InterPro" id="IPR005338">
    <property type="entry name" value="Anhydro_N_Ac-Mur_kinase"/>
</dbReference>
<proteinExistence type="predicted"/>
<keyword evidence="1" id="KW-0808">Transferase</keyword>
<accession>A0ABW3I4A9</accession>
<gene>
    <name evidence="1" type="ORF">ACFQ1O_11880</name>
</gene>
<dbReference type="GO" id="GO:0016301">
    <property type="term" value="F:kinase activity"/>
    <property type="evidence" value="ECO:0007669"/>
    <property type="project" value="UniProtKB-KW"/>
</dbReference>
<dbReference type="NCBIfam" id="NF007144">
    <property type="entry name" value="PRK09585.2-3"/>
    <property type="match status" value="1"/>
</dbReference>
<dbReference type="RefSeq" id="WP_377716254.1">
    <property type="nucleotide sequence ID" value="NZ_JBHTJM010000010.1"/>
</dbReference>
<dbReference type="SUPFAM" id="SSF53067">
    <property type="entry name" value="Actin-like ATPase domain"/>
    <property type="match status" value="1"/>
</dbReference>
<dbReference type="InterPro" id="IPR043129">
    <property type="entry name" value="ATPase_NBD"/>
</dbReference>